<gene>
    <name evidence="2" type="ORF">OESDEN_04108</name>
</gene>
<protein>
    <submittedName>
        <fullName evidence="2">SCP-like protein</fullName>
    </submittedName>
</protein>
<keyword evidence="3" id="KW-1185">Reference proteome</keyword>
<evidence type="ECO:0000313" key="2">
    <source>
        <dbReference type="EMBL" id="KHJ95928.1"/>
    </source>
</evidence>
<evidence type="ECO:0000313" key="3">
    <source>
        <dbReference type="Proteomes" id="UP000053660"/>
    </source>
</evidence>
<dbReference type="SMART" id="SM00198">
    <property type="entry name" value="SCP"/>
    <property type="match status" value="1"/>
</dbReference>
<feature type="domain" description="SCP" evidence="1">
    <location>
        <begin position="11"/>
        <end position="118"/>
    </location>
</feature>
<reference evidence="2 3" key="1">
    <citation type="submission" date="2014-03" db="EMBL/GenBank/DDBJ databases">
        <title>Draft genome of the hookworm Oesophagostomum dentatum.</title>
        <authorList>
            <person name="Mitreva M."/>
        </authorList>
    </citation>
    <scope>NUCLEOTIDE SEQUENCE [LARGE SCALE GENOMIC DNA]</scope>
    <source>
        <strain evidence="2 3">OD-Hann</strain>
    </source>
</reference>
<sequence>MCNICNPMTDALRGQILNAHNARRGSKLNWDCGLETNVDNYVKRCPGRSDPNQAGENFYRTSSGGLQCYEDWIDKAVNHWTSAGKIVCCSSAIATYTQADHTKTRICVFLRRPGLRRHDWDVLFVSAALIL</sequence>
<dbReference type="Proteomes" id="UP000053660">
    <property type="component" value="Unassembled WGS sequence"/>
</dbReference>
<dbReference type="SUPFAM" id="SSF55797">
    <property type="entry name" value="PR-1-like"/>
    <property type="match status" value="1"/>
</dbReference>
<dbReference type="EMBL" id="KN549805">
    <property type="protein sequence ID" value="KHJ95928.1"/>
    <property type="molecule type" value="Genomic_DNA"/>
</dbReference>
<proteinExistence type="predicted"/>
<organism evidence="2 3">
    <name type="scientific">Oesophagostomum dentatum</name>
    <name type="common">Nodular worm</name>
    <dbReference type="NCBI Taxonomy" id="61180"/>
    <lineage>
        <taxon>Eukaryota</taxon>
        <taxon>Metazoa</taxon>
        <taxon>Ecdysozoa</taxon>
        <taxon>Nematoda</taxon>
        <taxon>Chromadorea</taxon>
        <taxon>Rhabditida</taxon>
        <taxon>Rhabditina</taxon>
        <taxon>Rhabditomorpha</taxon>
        <taxon>Strongyloidea</taxon>
        <taxon>Strongylidae</taxon>
        <taxon>Oesophagostomum</taxon>
    </lineage>
</organism>
<dbReference type="InterPro" id="IPR014044">
    <property type="entry name" value="CAP_dom"/>
</dbReference>
<name>A0A0B1TED5_OESDE</name>
<evidence type="ECO:0000259" key="1">
    <source>
        <dbReference type="SMART" id="SM00198"/>
    </source>
</evidence>
<accession>A0A0B1TED5</accession>
<dbReference type="Gene3D" id="3.40.33.10">
    <property type="entry name" value="CAP"/>
    <property type="match status" value="1"/>
</dbReference>
<dbReference type="AlphaFoldDB" id="A0A0B1TED5"/>
<dbReference type="InterPro" id="IPR035940">
    <property type="entry name" value="CAP_sf"/>
</dbReference>